<dbReference type="Pfam" id="PF13581">
    <property type="entry name" value="HATPase_c_2"/>
    <property type="match status" value="1"/>
</dbReference>
<dbReference type="PANTHER" id="PTHR43156:SF2">
    <property type="entry name" value="STAGE II SPORULATION PROTEIN E"/>
    <property type="match status" value="1"/>
</dbReference>
<dbReference type="CDD" id="cd16936">
    <property type="entry name" value="HATPase_RsbW-like"/>
    <property type="match status" value="1"/>
</dbReference>
<feature type="domain" description="GAF" evidence="3">
    <location>
        <begin position="357"/>
        <end position="494"/>
    </location>
</feature>
<dbReference type="PANTHER" id="PTHR43156">
    <property type="entry name" value="STAGE II SPORULATION PROTEIN E-RELATED"/>
    <property type="match status" value="1"/>
</dbReference>
<keyword evidence="1" id="KW-0378">Hydrolase</keyword>
<comment type="caution">
    <text evidence="5">The sequence shown here is derived from an EMBL/GenBank/DDBJ whole genome shotgun (WGS) entry which is preliminary data.</text>
</comment>
<accession>A0A8J7WN44</accession>
<reference evidence="5" key="1">
    <citation type="submission" date="2021-04" db="EMBL/GenBank/DDBJ databases">
        <title>Genome based classification of Actinospica acidithermotolerans sp. nov., an actinobacterium isolated from an Indonesian hot spring.</title>
        <authorList>
            <person name="Kusuma A.B."/>
            <person name="Putra K.E."/>
            <person name="Nafisah S."/>
            <person name="Loh J."/>
            <person name="Nouioui I."/>
            <person name="Goodfellow M."/>
        </authorList>
    </citation>
    <scope>NUCLEOTIDE SEQUENCE</scope>
    <source>
        <strain evidence="5">DSM 45618</strain>
    </source>
</reference>
<dbReference type="GO" id="GO:0016791">
    <property type="term" value="F:phosphatase activity"/>
    <property type="evidence" value="ECO:0007669"/>
    <property type="project" value="TreeGrafter"/>
</dbReference>
<dbReference type="InterPro" id="IPR052016">
    <property type="entry name" value="Bact_Sigma-Reg"/>
</dbReference>
<evidence type="ECO:0000259" key="4">
    <source>
        <dbReference type="SMART" id="SM00331"/>
    </source>
</evidence>
<dbReference type="RefSeq" id="WP_211469785.1">
    <property type="nucleotide sequence ID" value="NZ_JAGSXH010000083.1"/>
</dbReference>
<dbReference type="Proteomes" id="UP000677913">
    <property type="component" value="Unassembled WGS sequence"/>
</dbReference>
<dbReference type="Gene3D" id="3.30.565.10">
    <property type="entry name" value="Histidine kinase-like ATPase, C-terminal domain"/>
    <property type="match status" value="1"/>
</dbReference>
<feature type="compositionally biased region" description="Basic and acidic residues" evidence="2">
    <location>
        <begin position="164"/>
        <end position="173"/>
    </location>
</feature>
<dbReference type="Gene3D" id="3.30.450.40">
    <property type="match status" value="2"/>
</dbReference>
<proteinExistence type="predicted"/>
<evidence type="ECO:0000313" key="6">
    <source>
        <dbReference type="Proteomes" id="UP000677913"/>
    </source>
</evidence>
<feature type="region of interest" description="Disordered" evidence="2">
    <location>
        <begin position="149"/>
        <end position="177"/>
    </location>
</feature>
<dbReference type="InterPro" id="IPR029016">
    <property type="entry name" value="GAF-like_dom_sf"/>
</dbReference>
<gene>
    <name evidence="5" type="ORF">KGA66_20420</name>
</gene>
<dbReference type="EMBL" id="JAGSXH010000083">
    <property type="protein sequence ID" value="MBS2965428.1"/>
    <property type="molecule type" value="Genomic_DNA"/>
</dbReference>
<dbReference type="InterPro" id="IPR003594">
    <property type="entry name" value="HATPase_dom"/>
</dbReference>
<dbReference type="Pfam" id="PF07228">
    <property type="entry name" value="SpoIIE"/>
    <property type="match status" value="1"/>
</dbReference>
<dbReference type="InterPro" id="IPR003018">
    <property type="entry name" value="GAF"/>
</dbReference>
<dbReference type="SMART" id="SM00065">
    <property type="entry name" value="GAF"/>
    <property type="match status" value="2"/>
</dbReference>
<dbReference type="InterPro" id="IPR001932">
    <property type="entry name" value="PPM-type_phosphatase-like_dom"/>
</dbReference>
<keyword evidence="6" id="KW-1185">Reference proteome</keyword>
<evidence type="ECO:0000259" key="3">
    <source>
        <dbReference type="SMART" id="SM00065"/>
    </source>
</evidence>
<name>A0A8J7WN44_9ACTN</name>
<sequence>MSKADDDASTDISTAVFGPDPAAVGPARAFVRDTVAKWGGDTAVDDAVLIASELVTNVIVHAGTPAEISCELLRDGGGDASAIRVAVADRHPGRAIAALNAGWEDTGTSEGGRGLYLSTQLASSWGMQYTHTMKQIWFVVDLDTGGAAPGEGSALAPPTTSGALDREAERSQSADRGASIADLDDYLELTAEKTKALLEADGAFVLLAEDGGLESGLRLRAQTGLPPGMPLVTSPPSAAGRIGLTGLPAVYPDLAGPSDHGTPLISALASGGMRSMATAPLNAAPGVAGLYGTTGLLGVVAREPGRFTEQDALRLGEGAERIAAIVESARLAEAGRARRGALSFLAEAGELLAGSLDPQRTLALATQLVVPALARWCAIHRFDEAGRSTLALVWHEDEALHDPLEKAVVESGAPGANASADEWPLLAASPEAEALRPGELLVVPLAARGRQLGTMTLASAAEYRFPHDTAELAWDLGRRVAVTYDSALAYAGRRETAHALQSSLLPPLVPDVPGADIAVVYNPAGNTEAPVHLGQDALVGGDFYDVFEIRTGCWGLAIGDVCGTGPQAAAVTGLARHALRLLAREGLRPPAVLARLNRAILDEGERSRFLTLLYAEAEPLADGSLALALVCAGHPPPLVLRRDGAVVPGAQSQPLLGVLDGDPGFHLDSLILKPGETLLAFTDGASERRRGEVMMDSDGLAAVLADCRAMSAAGVAARVQRAVEEFGDAPLSDDMAILVLRAAS</sequence>
<evidence type="ECO:0000256" key="1">
    <source>
        <dbReference type="ARBA" id="ARBA00022801"/>
    </source>
</evidence>
<organism evidence="5 6">
    <name type="scientific">Actinocrinis puniceicyclus</name>
    <dbReference type="NCBI Taxonomy" id="977794"/>
    <lineage>
        <taxon>Bacteria</taxon>
        <taxon>Bacillati</taxon>
        <taxon>Actinomycetota</taxon>
        <taxon>Actinomycetes</taxon>
        <taxon>Catenulisporales</taxon>
        <taxon>Actinospicaceae</taxon>
        <taxon>Actinocrinis</taxon>
    </lineage>
</organism>
<dbReference type="SMART" id="SM00331">
    <property type="entry name" value="PP2C_SIG"/>
    <property type="match status" value="1"/>
</dbReference>
<protein>
    <submittedName>
        <fullName evidence="5">SpoIIE family protein phosphatase</fullName>
    </submittedName>
</protein>
<feature type="domain" description="GAF" evidence="3">
    <location>
        <begin position="182"/>
        <end position="336"/>
    </location>
</feature>
<dbReference type="Pfam" id="PF13492">
    <property type="entry name" value="GAF_3"/>
    <property type="match status" value="1"/>
</dbReference>
<evidence type="ECO:0000313" key="5">
    <source>
        <dbReference type="EMBL" id="MBS2965428.1"/>
    </source>
</evidence>
<evidence type="ECO:0000256" key="2">
    <source>
        <dbReference type="SAM" id="MobiDB-lite"/>
    </source>
</evidence>
<dbReference type="AlphaFoldDB" id="A0A8J7WN44"/>
<dbReference type="SUPFAM" id="SSF55781">
    <property type="entry name" value="GAF domain-like"/>
    <property type="match status" value="2"/>
</dbReference>
<dbReference type="InterPro" id="IPR036457">
    <property type="entry name" value="PPM-type-like_dom_sf"/>
</dbReference>
<dbReference type="Gene3D" id="3.60.40.10">
    <property type="entry name" value="PPM-type phosphatase domain"/>
    <property type="match status" value="1"/>
</dbReference>
<feature type="domain" description="PPM-type phosphatase" evidence="4">
    <location>
        <begin position="512"/>
        <end position="742"/>
    </location>
</feature>
<dbReference type="InterPro" id="IPR036890">
    <property type="entry name" value="HATPase_C_sf"/>
</dbReference>